<feature type="compositionally biased region" description="Gly residues" evidence="1">
    <location>
        <begin position="235"/>
        <end position="283"/>
    </location>
</feature>
<proteinExistence type="predicted"/>
<feature type="signal peptide" evidence="2">
    <location>
        <begin position="1"/>
        <end position="27"/>
    </location>
</feature>
<feature type="region of interest" description="Disordered" evidence="1">
    <location>
        <begin position="29"/>
        <end position="52"/>
    </location>
</feature>
<keyword evidence="4" id="KW-1185">Reference proteome</keyword>
<gene>
    <name evidence="3" type="ORF">K227x_54120</name>
</gene>
<accession>A0A517NIR5</accession>
<dbReference type="Proteomes" id="UP000318538">
    <property type="component" value="Chromosome"/>
</dbReference>
<name>A0A517NIR5_9BACT</name>
<evidence type="ECO:0000256" key="2">
    <source>
        <dbReference type="SAM" id="SignalP"/>
    </source>
</evidence>
<dbReference type="KEGG" id="rlc:K227x_54120"/>
<organism evidence="3 4">
    <name type="scientific">Rubripirellula lacrimiformis</name>
    <dbReference type="NCBI Taxonomy" id="1930273"/>
    <lineage>
        <taxon>Bacteria</taxon>
        <taxon>Pseudomonadati</taxon>
        <taxon>Planctomycetota</taxon>
        <taxon>Planctomycetia</taxon>
        <taxon>Pirellulales</taxon>
        <taxon>Pirellulaceae</taxon>
        <taxon>Rubripirellula</taxon>
    </lineage>
</organism>
<dbReference type="AlphaFoldDB" id="A0A517NIR5"/>
<reference evidence="3 4" key="1">
    <citation type="submission" date="2019-02" db="EMBL/GenBank/DDBJ databases">
        <title>Deep-cultivation of Planctomycetes and their phenomic and genomic characterization uncovers novel biology.</title>
        <authorList>
            <person name="Wiegand S."/>
            <person name="Jogler M."/>
            <person name="Boedeker C."/>
            <person name="Pinto D."/>
            <person name="Vollmers J."/>
            <person name="Rivas-Marin E."/>
            <person name="Kohn T."/>
            <person name="Peeters S.H."/>
            <person name="Heuer A."/>
            <person name="Rast P."/>
            <person name="Oberbeckmann S."/>
            <person name="Bunk B."/>
            <person name="Jeske O."/>
            <person name="Meyerdierks A."/>
            <person name="Storesund J.E."/>
            <person name="Kallscheuer N."/>
            <person name="Luecker S."/>
            <person name="Lage O.M."/>
            <person name="Pohl T."/>
            <person name="Merkel B.J."/>
            <person name="Hornburger P."/>
            <person name="Mueller R.-W."/>
            <person name="Bruemmer F."/>
            <person name="Labrenz M."/>
            <person name="Spormann A.M."/>
            <person name="Op den Camp H."/>
            <person name="Overmann J."/>
            <person name="Amann R."/>
            <person name="Jetten M.S.M."/>
            <person name="Mascher T."/>
            <person name="Medema M.H."/>
            <person name="Devos D.P."/>
            <person name="Kaster A.-K."/>
            <person name="Ovreas L."/>
            <person name="Rohde M."/>
            <person name="Galperin M.Y."/>
            <person name="Jogler C."/>
        </authorList>
    </citation>
    <scope>NUCLEOTIDE SEQUENCE [LARGE SCALE GENOMIC DNA]</scope>
    <source>
        <strain evidence="3 4">K22_7</strain>
    </source>
</reference>
<feature type="chain" id="PRO_5022242654" description="LTXXQ motif protein" evidence="2">
    <location>
        <begin position="28"/>
        <end position="283"/>
    </location>
</feature>
<feature type="compositionally biased region" description="Basic and acidic residues" evidence="1">
    <location>
        <begin position="219"/>
        <end position="230"/>
    </location>
</feature>
<feature type="region of interest" description="Disordered" evidence="1">
    <location>
        <begin position="219"/>
        <end position="283"/>
    </location>
</feature>
<dbReference type="EMBL" id="CP036525">
    <property type="protein sequence ID" value="QDT06988.1"/>
    <property type="molecule type" value="Genomic_DNA"/>
</dbReference>
<evidence type="ECO:0000313" key="4">
    <source>
        <dbReference type="Proteomes" id="UP000318538"/>
    </source>
</evidence>
<feature type="compositionally biased region" description="Gly residues" evidence="1">
    <location>
        <begin position="36"/>
        <end position="50"/>
    </location>
</feature>
<evidence type="ECO:0000313" key="3">
    <source>
        <dbReference type="EMBL" id="QDT06988.1"/>
    </source>
</evidence>
<evidence type="ECO:0008006" key="5">
    <source>
        <dbReference type="Google" id="ProtNLM"/>
    </source>
</evidence>
<sequence length="283" mass="30837" precursor="true">MKFSSRTFRLFALLLVSAGMTATAAFAQDNNRRGGGRGGMGGGRPGGGDPTLGLLRVDQVREELKLSTDQVGALDKLSEQMRPERPEGVDFRSMTEDQRNEFFAKVRKDAEEKTKEMKEKLEEVLFPEQIERLGEIALQVQGSQALESPEVVKELTITETQKKKLAEVRESLGQEMQAKVREMFSNRDRNPNMREEFAKLRSEMDDKIFAVLTSDQRSKFEKMKGDKFEMPEGAMGFGGPGGGRGAAGGDRGGRGGAGGERGRGGPGGNRGRGGDRGQGGSDQ</sequence>
<evidence type="ECO:0000256" key="1">
    <source>
        <dbReference type="SAM" id="MobiDB-lite"/>
    </source>
</evidence>
<protein>
    <recommendedName>
        <fullName evidence="5">LTXXQ motif protein</fullName>
    </recommendedName>
</protein>
<keyword evidence="2" id="KW-0732">Signal</keyword>
<dbReference type="RefSeq" id="WP_218933510.1">
    <property type="nucleotide sequence ID" value="NZ_CP036525.1"/>
</dbReference>